<dbReference type="InterPro" id="IPR035965">
    <property type="entry name" value="PAS-like_dom_sf"/>
</dbReference>
<evidence type="ECO:0000313" key="7">
    <source>
        <dbReference type="Proteomes" id="UP001595846"/>
    </source>
</evidence>
<keyword evidence="1" id="KW-0805">Transcription regulation</keyword>
<dbReference type="InterPro" id="IPR000014">
    <property type="entry name" value="PAS"/>
</dbReference>
<dbReference type="SMART" id="SM00065">
    <property type="entry name" value="GAF"/>
    <property type="match status" value="2"/>
</dbReference>
<feature type="domain" description="PAS" evidence="4">
    <location>
        <begin position="230"/>
        <end position="272"/>
    </location>
</feature>
<dbReference type="InterPro" id="IPR013656">
    <property type="entry name" value="PAS_4"/>
</dbReference>
<dbReference type="PANTHER" id="PTHR34236">
    <property type="entry name" value="DIMETHYL SULFOXIDE REDUCTASE TRANSCRIPTIONAL ACTIVATOR"/>
    <property type="match status" value="1"/>
</dbReference>
<protein>
    <submittedName>
        <fullName evidence="6">Bacterio-opsin activator domain-containing protein</fullName>
    </submittedName>
</protein>
<proteinExistence type="predicted"/>
<reference evidence="6 7" key="1">
    <citation type="journal article" date="2019" name="Int. J. Syst. Evol. Microbiol.">
        <title>The Global Catalogue of Microorganisms (GCM) 10K type strain sequencing project: providing services to taxonomists for standard genome sequencing and annotation.</title>
        <authorList>
            <consortium name="The Broad Institute Genomics Platform"/>
            <consortium name="The Broad Institute Genome Sequencing Center for Infectious Disease"/>
            <person name="Wu L."/>
            <person name="Ma J."/>
        </authorList>
    </citation>
    <scope>NUCLEOTIDE SEQUENCE [LARGE SCALE GENOMIC DNA]</scope>
    <source>
        <strain evidence="6 7">IBRC-M 10256</strain>
    </source>
</reference>
<dbReference type="Pfam" id="PF04967">
    <property type="entry name" value="HTH_10"/>
    <property type="match status" value="1"/>
</dbReference>
<dbReference type="PANTHER" id="PTHR34236:SF1">
    <property type="entry name" value="DIMETHYL SULFOXIDE REDUCTASE TRANSCRIPTIONAL ACTIVATOR"/>
    <property type="match status" value="1"/>
</dbReference>
<dbReference type="Pfam" id="PF13185">
    <property type="entry name" value="GAF_2"/>
    <property type="match status" value="1"/>
</dbReference>
<dbReference type="GeneID" id="73904007"/>
<name>A0ABD5NMV9_9EURY</name>
<evidence type="ECO:0000256" key="2">
    <source>
        <dbReference type="ARBA" id="ARBA00023163"/>
    </source>
</evidence>
<evidence type="ECO:0000313" key="6">
    <source>
        <dbReference type="EMBL" id="MFC3958372.1"/>
    </source>
</evidence>
<dbReference type="Gene3D" id="3.30.450.40">
    <property type="match status" value="2"/>
</dbReference>
<dbReference type="Proteomes" id="UP001595846">
    <property type="component" value="Unassembled WGS sequence"/>
</dbReference>
<dbReference type="InterPro" id="IPR029016">
    <property type="entry name" value="GAF-like_dom_sf"/>
</dbReference>
<sequence length="912" mass="101619">MTTQGLTDALRETVDAFDGRAEPLSTSEVASRLDLGRRATYERLERLADRDVVQTKKVGASARVWWREVDGGDGQPSSISGTETLANGRGISIQFDEFVDAVTEYAIFALDPNGFVESWNDGAERIKGFESDDIVGTHFETFYTDEAVAEGVPERNLQAARRLGSIEDEGWRCRADGTRFWANVTITAIRDDDGTLTGFTKVTRDMTDRRAYERRLEDHADLVERQRDELERELDAVFDRVSDGVYGLDDEDRLTYVNDRAKAILDVDEDDIGDRLVTATETSKQFGSALETARATQEPVVDEERSHTTGVWYEYTIYPSDSGVSVYTRDVTARKRKERRLRKRVEQQNVVATIARRALEMHDVDELLDDVTTLVAETLDTEYCKVLDLDEDGEELQLCEGVGWDDGLVGETAVSATEDDSQAAYTLRTEEPVVVEDLREETRFSGPALLTDHDVAGGISVVIGPTEEPWGIFGVHDTERRSVDETDTNFVRTVASILASAIDRDERERELVDQRERLEALNGLNEVVRELTDAVIDQSTRREIEQTVVERLAAAESYEFAWVGTAGIDSKTVSMRAEAGIEGYLDDVTISTDPADERSRGPTGRAFRTGELQVTRNAQEDDRYDPWQDTAEAYDFQASAAIPIVHEDTVYGVLNVYTDRPTAFTAQERAVVAQLGEVIGHAIAATERKRALVSDEVVEIEFHVPDAFGQLDAAIGMDGTARIDHVTQVSESDFHLYGTVTPDAVDDLERLSETTETWADLTIRETGDSIQFSARLTEPTILSVIASRGGYVDEAILEDGEIGLTVQLSPHTDIRAFVDAMTDIYPQIDLLSRRQFTRDGSLAADGHHPLDSLTEQQRSSIEAAYFRGFFEWPRLASGEDVADSLDIAPSTFHQHLRKAESKLVEAALRNPR</sequence>
<evidence type="ECO:0000256" key="3">
    <source>
        <dbReference type="SAM" id="Coils"/>
    </source>
</evidence>
<organism evidence="6 7">
    <name type="scientific">Halovivax cerinus</name>
    <dbReference type="NCBI Taxonomy" id="1487865"/>
    <lineage>
        <taxon>Archaea</taxon>
        <taxon>Methanobacteriati</taxon>
        <taxon>Methanobacteriota</taxon>
        <taxon>Stenosarchaea group</taxon>
        <taxon>Halobacteria</taxon>
        <taxon>Halobacteriales</taxon>
        <taxon>Natrialbaceae</taxon>
        <taxon>Halovivax</taxon>
    </lineage>
</organism>
<comment type="caution">
    <text evidence="6">The sequence shown here is derived from an EMBL/GenBank/DDBJ whole genome shotgun (WGS) entry which is preliminary data.</text>
</comment>
<dbReference type="Pfam" id="PF01590">
    <property type="entry name" value="GAF"/>
    <property type="match status" value="1"/>
</dbReference>
<evidence type="ECO:0000256" key="1">
    <source>
        <dbReference type="ARBA" id="ARBA00023015"/>
    </source>
</evidence>
<dbReference type="SMART" id="SM00091">
    <property type="entry name" value="PAS"/>
    <property type="match status" value="2"/>
</dbReference>
<feature type="coiled-coil region" evidence="3">
    <location>
        <begin position="209"/>
        <end position="240"/>
    </location>
</feature>
<dbReference type="InterPro" id="IPR007050">
    <property type="entry name" value="HTH_bacterioopsin"/>
</dbReference>
<keyword evidence="2" id="KW-0804">Transcription</keyword>
<keyword evidence="3" id="KW-0175">Coiled coil</keyword>
<dbReference type="EMBL" id="JBHSAQ010000003">
    <property type="protein sequence ID" value="MFC3958372.1"/>
    <property type="molecule type" value="Genomic_DNA"/>
</dbReference>
<dbReference type="SUPFAM" id="SSF55785">
    <property type="entry name" value="PYP-like sensor domain (PAS domain)"/>
    <property type="match status" value="2"/>
</dbReference>
<dbReference type="Pfam" id="PF15915">
    <property type="entry name" value="BAT"/>
    <property type="match status" value="1"/>
</dbReference>
<dbReference type="Gene3D" id="3.30.450.20">
    <property type="entry name" value="PAS domain"/>
    <property type="match status" value="2"/>
</dbReference>
<accession>A0ABD5NMV9</accession>
<dbReference type="Pfam" id="PF08448">
    <property type="entry name" value="PAS_4"/>
    <property type="match status" value="1"/>
</dbReference>
<evidence type="ECO:0000259" key="4">
    <source>
        <dbReference type="PROSITE" id="PS50112"/>
    </source>
</evidence>
<dbReference type="PROSITE" id="PS50112">
    <property type="entry name" value="PAS"/>
    <property type="match status" value="2"/>
</dbReference>
<dbReference type="NCBIfam" id="TIGR00229">
    <property type="entry name" value="sensory_box"/>
    <property type="match status" value="1"/>
</dbReference>
<gene>
    <name evidence="6" type="ORF">ACFOUR_08330</name>
</gene>
<dbReference type="InterPro" id="IPR031803">
    <property type="entry name" value="BAT_GAF/HTH-assoc"/>
</dbReference>
<dbReference type="SUPFAM" id="SSF55781">
    <property type="entry name" value="GAF domain-like"/>
    <property type="match status" value="2"/>
</dbReference>
<dbReference type="AlphaFoldDB" id="A0ABD5NMV9"/>
<keyword evidence="7" id="KW-1185">Reference proteome</keyword>
<dbReference type="RefSeq" id="WP_256531282.1">
    <property type="nucleotide sequence ID" value="NZ_CP101824.1"/>
</dbReference>
<dbReference type="InterPro" id="IPR003018">
    <property type="entry name" value="GAF"/>
</dbReference>
<dbReference type="Pfam" id="PF13426">
    <property type="entry name" value="PAS_9"/>
    <property type="match status" value="1"/>
</dbReference>
<dbReference type="InterPro" id="IPR001610">
    <property type="entry name" value="PAC"/>
</dbReference>
<feature type="domain" description="PAC" evidence="5">
    <location>
        <begin position="164"/>
        <end position="218"/>
    </location>
</feature>
<dbReference type="PROSITE" id="PS50113">
    <property type="entry name" value="PAC"/>
    <property type="match status" value="1"/>
</dbReference>
<dbReference type="SMART" id="SM00086">
    <property type="entry name" value="PAC"/>
    <property type="match status" value="1"/>
</dbReference>
<evidence type="ECO:0000259" key="5">
    <source>
        <dbReference type="PROSITE" id="PS50113"/>
    </source>
</evidence>
<feature type="domain" description="PAS" evidence="4">
    <location>
        <begin position="107"/>
        <end position="146"/>
    </location>
</feature>
<dbReference type="CDD" id="cd00130">
    <property type="entry name" value="PAS"/>
    <property type="match status" value="1"/>
</dbReference>
<dbReference type="InterPro" id="IPR000700">
    <property type="entry name" value="PAS-assoc_C"/>
</dbReference>